<comment type="subcellular location">
    <subcellularLocation>
        <location evidence="8">Cytoplasm</location>
    </subcellularLocation>
</comment>
<dbReference type="AlphaFoldDB" id="A0A939DSQ5"/>
<feature type="binding site" evidence="8">
    <location>
        <begin position="176"/>
        <end position="177"/>
    </location>
    <ligand>
        <name>ATP</name>
        <dbReference type="ChEBI" id="CHEBI:30616"/>
    </ligand>
</feature>
<evidence type="ECO:0000256" key="8">
    <source>
        <dbReference type="HAMAP-Rule" id="MF_00336"/>
    </source>
</evidence>
<comment type="pathway">
    <text evidence="8">Cofactor biosynthesis; biotin biosynthesis; biotin from 7,8-diaminononanoate: step 1/2.</text>
</comment>
<dbReference type="GO" id="GO:0004141">
    <property type="term" value="F:dethiobiotin synthase activity"/>
    <property type="evidence" value="ECO:0007669"/>
    <property type="project" value="UniProtKB-UniRule"/>
</dbReference>
<comment type="caution">
    <text evidence="9">The sequence shown here is derived from an EMBL/GenBank/DDBJ whole genome shotgun (WGS) entry which is preliminary data.</text>
</comment>
<dbReference type="EC" id="6.3.3.3" evidence="8"/>
<feature type="binding site" evidence="8">
    <location>
        <begin position="205"/>
        <end position="207"/>
    </location>
    <ligand>
        <name>ATP</name>
        <dbReference type="ChEBI" id="CHEBI:30616"/>
    </ligand>
</feature>
<dbReference type="RefSeq" id="WP_206575328.1">
    <property type="nucleotide sequence ID" value="NZ_JAFKCV010000015.1"/>
</dbReference>
<keyword evidence="5 8" id="KW-0093">Biotin biosynthesis</keyword>
<evidence type="ECO:0000313" key="9">
    <source>
        <dbReference type="EMBL" id="MBN7827216.1"/>
    </source>
</evidence>
<feature type="binding site" evidence="8">
    <location>
        <begin position="12"/>
        <end position="17"/>
    </location>
    <ligand>
        <name>ATP</name>
        <dbReference type="ChEBI" id="CHEBI:30616"/>
    </ligand>
</feature>
<feature type="binding site" evidence="8">
    <location>
        <position position="54"/>
    </location>
    <ligand>
        <name>Mg(2+)</name>
        <dbReference type="ChEBI" id="CHEBI:18420"/>
    </ligand>
</feature>
<dbReference type="HAMAP" id="MF_00336">
    <property type="entry name" value="BioD"/>
    <property type="match status" value="1"/>
</dbReference>
<reference evidence="9" key="1">
    <citation type="submission" date="2021-03" db="EMBL/GenBank/DDBJ databases">
        <title>novel species isolated from a fishpond in China.</title>
        <authorList>
            <person name="Lu H."/>
            <person name="Cai Z."/>
        </authorList>
    </citation>
    <scope>NUCLEOTIDE SEQUENCE</scope>
    <source>
        <strain evidence="9">JCM 30855</strain>
    </source>
</reference>
<keyword evidence="10" id="KW-1185">Reference proteome</keyword>
<evidence type="ECO:0000256" key="1">
    <source>
        <dbReference type="ARBA" id="ARBA00022490"/>
    </source>
</evidence>
<dbReference type="SUPFAM" id="SSF52540">
    <property type="entry name" value="P-loop containing nucleoside triphosphate hydrolases"/>
    <property type="match status" value="1"/>
</dbReference>
<feature type="binding site" evidence="8">
    <location>
        <position position="16"/>
    </location>
    <ligand>
        <name>Mg(2+)</name>
        <dbReference type="ChEBI" id="CHEBI:18420"/>
    </ligand>
</feature>
<organism evidence="9 10">
    <name type="scientific">Bowmanella dokdonensis</name>
    <dbReference type="NCBI Taxonomy" id="751969"/>
    <lineage>
        <taxon>Bacteria</taxon>
        <taxon>Pseudomonadati</taxon>
        <taxon>Pseudomonadota</taxon>
        <taxon>Gammaproteobacteria</taxon>
        <taxon>Alteromonadales</taxon>
        <taxon>Alteromonadaceae</taxon>
        <taxon>Bowmanella</taxon>
    </lineage>
</organism>
<dbReference type="Proteomes" id="UP000664654">
    <property type="component" value="Unassembled WGS sequence"/>
</dbReference>
<keyword evidence="6 8" id="KW-0067">ATP-binding</keyword>
<accession>A0A939DSQ5</accession>
<dbReference type="CDD" id="cd03109">
    <property type="entry name" value="DTBS"/>
    <property type="match status" value="1"/>
</dbReference>
<feature type="binding site" evidence="8">
    <location>
        <begin position="116"/>
        <end position="119"/>
    </location>
    <ligand>
        <name>ATP</name>
        <dbReference type="ChEBI" id="CHEBI:30616"/>
    </ligand>
</feature>
<evidence type="ECO:0000256" key="5">
    <source>
        <dbReference type="ARBA" id="ARBA00022756"/>
    </source>
</evidence>
<feature type="binding site" evidence="8">
    <location>
        <position position="41"/>
    </location>
    <ligand>
        <name>substrate</name>
    </ligand>
</feature>
<dbReference type="NCBIfam" id="TIGR00347">
    <property type="entry name" value="bioD"/>
    <property type="match status" value="1"/>
</dbReference>
<proteinExistence type="inferred from homology"/>
<dbReference type="PIRSF" id="PIRSF006755">
    <property type="entry name" value="DTB_synth"/>
    <property type="match status" value="1"/>
</dbReference>
<dbReference type="FunFam" id="3.40.50.300:FF:000292">
    <property type="entry name" value="ATP-dependent dethiobiotin synthetase BioD"/>
    <property type="match status" value="1"/>
</dbReference>
<comment type="catalytic activity">
    <reaction evidence="8">
        <text>(7R,8S)-7,8-diammoniononanoate + CO2 + ATP = (4R,5S)-dethiobiotin + ADP + phosphate + 3 H(+)</text>
        <dbReference type="Rhea" id="RHEA:15805"/>
        <dbReference type="ChEBI" id="CHEBI:15378"/>
        <dbReference type="ChEBI" id="CHEBI:16526"/>
        <dbReference type="ChEBI" id="CHEBI:30616"/>
        <dbReference type="ChEBI" id="CHEBI:43474"/>
        <dbReference type="ChEBI" id="CHEBI:149469"/>
        <dbReference type="ChEBI" id="CHEBI:149473"/>
        <dbReference type="ChEBI" id="CHEBI:456216"/>
        <dbReference type="EC" id="6.3.3.3"/>
    </reaction>
</comment>
<feature type="binding site" evidence="8">
    <location>
        <position position="54"/>
    </location>
    <ligand>
        <name>ATP</name>
        <dbReference type="ChEBI" id="CHEBI:30616"/>
    </ligand>
</feature>
<gene>
    <name evidence="8 9" type="primary">bioD</name>
    <name evidence="9" type="ORF">J0A66_18435</name>
</gene>
<dbReference type="EMBL" id="JAFKCV010000015">
    <property type="protein sequence ID" value="MBN7827216.1"/>
    <property type="molecule type" value="Genomic_DNA"/>
</dbReference>
<keyword evidence="2 8" id="KW-0436">Ligase</keyword>
<dbReference type="GO" id="GO:0000287">
    <property type="term" value="F:magnesium ion binding"/>
    <property type="evidence" value="ECO:0007669"/>
    <property type="project" value="UniProtKB-UniRule"/>
</dbReference>
<comment type="function">
    <text evidence="8">Catalyzes a mechanistically unusual reaction, the ATP-dependent insertion of CO2 between the N7 and N8 nitrogen atoms of 7,8-diaminopelargonic acid (DAPA, also called 7,8-diammoniononanoate) to form a ureido ring.</text>
</comment>
<dbReference type="InterPro" id="IPR004472">
    <property type="entry name" value="DTB_synth_BioD"/>
</dbReference>
<comment type="caution">
    <text evidence="8">Lacks conserved residue(s) required for the propagation of feature annotation.</text>
</comment>
<name>A0A939DSQ5_9ALTE</name>
<keyword evidence="7 8" id="KW-0460">Magnesium</keyword>
<dbReference type="GO" id="GO:0042803">
    <property type="term" value="F:protein homodimerization activity"/>
    <property type="evidence" value="ECO:0007669"/>
    <property type="project" value="UniProtKB-ARBA"/>
</dbReference>
<comment type="cofactor">
    <cofactor evidence="8">
        <name>Mg(2+)</name>
        <dbReference type="ChEBI" id="CHEBI:18420"/>
    </cofactor>
</comment>
<evidence type="ECO:0000256" key="7">
    <source>
        <dbReference type="ARBA" id="ARBA00022842"/>
    </source>
</evidence>
<feature type="active site" evidence="8">
    <location>
        <position position="37"/>
    </location>
</feature>
<dbReference type="Gene3D" id="3.40.50.300">
    <property type="entry name" value="P-loop containing nucleotide triphosphate hydrolases"/>
    <property type="match status" value="1"/>
</dbReference>
<dbReference type="GO" id="GO:0005524">
    <property type="term" value="F:ATP binding"/>
    <property type="evidence" value="ECO:0007669"/>
    <property type="project" value="UniProtKB-UniRule"/>
</dbReference>
<dbReference type="GO" id="GO:0009102">
    <property type="term" value="P:biotin biosynthetic process"/>
    <property type="evidence" value="ECO:0007669"/>
    <property type="project" value="UniProtKB-UniRule"/>
</dbReference>
<dbReference type="Pfam" id="PF13500">
    <property type="entry name" value="AAA_26"/>
    <property type="match status" value="1"/>
</dbReference>
<comment type="similarity">
    <text evidence="8">Belongs to the dethiobiotin synthetase family.</text>
</comment>
<keyword evidence="1 8" id="KW-0963">Cytoplasm</keyword>
<dbReference type="PANTHER" id="PTHR43210:SF5">
    <property type="entry name" value="DETHIOBIOTIN SYNTHETASE"/>
    <property type="match status" value="1"/>
</dbReference>
<dbReference type="InterPro" id="IPR027417">
    <property type="entry name" value="P-loop_NTPase"/>
</dbReference>
<evidence type="ECO:0000256" key="3">
    <source>
        <dbReference type="ARBA" id="ARBA00022723"/>
    </source>
</evidence>
<dbReference type="PANTHER" id="PTHR43210">
    <property type="entry name" value="DETHIOBIOTIN SYNTHETASE"/>
    <property type="match status" value="1"/>
</dbReference>
<sequence>MKRIFVTGTDTEVGKTFASVAILNQLNNRRLRTAACKPVASGCVDTEEGLRNEDALALQQAASVSLPYAQVNPIAFAAPVAPHIAASQQGMTIDESRLSDNLRHFAEYSPDLLLVEGAGGWRLPLGGGRFLSDWVKEQKLSVVLVVGMRLGCLNHALLTAEAISRDGLELVGWIANQVETDMPYVADNLALLKAELNGPFLGHIPRLANAGLAHQYLDLTPLL</sequence>
<dbReference type="GO" id="GO:0005829">
    <property type="term" value="C:cytosol"/>
    <property type="evidence" value="ECO:0007669"/>
    <property type="project" value="TreeGrafter"/>
</dbReference>
<evidence type="ECO:0000256" key="4">
    <source>
        <dbReference type="ARBA" id="ARBA00022741"/>
    </source>
</evidence>
<evidence type="ECO:0000313" key="10">
    <source>
        <dbReference type="Proteomes" id="UP000664654"/>
    </source>
</evidence>
<evidence type="ECO:0000256" key="6">
    <source>
        <dbReference type="ARBA" id="ARBA00022840"/>
    </source>
</evidence>
<protein>
    <recommendedName>
        <fullName evidence="8">ATP-dependent dethiobiotin synthetase BioD</fullName>
        <ecNumber evidence="8">6.3.3.3</ecNumber>
    </recommendedName>
    <alternativeName>
        <fullName evidence="8">DTB synthetase</fullName>
        <shortName evidence="8">DTBS</shortName>
    </alternativeName>
    <alternativeName>
        <fullName evidence="8">Dethiobiotin synthase</fullName>
    </alternativeName>
</protein>
<keyword evidence="3 8" id="KW-0479">Metal-binding</keyword>
<keyword evidence="4 8" id="KW-0547">Nucleotide-binding</keyword>
<comment type="subunit">
    <text evidence="8">Homodimer.</text>
</comment>
<evidence type="ECO:0000256" key="2">
    <source>
        <dbReference type="ARBA" id="ARBA00022598"/>
    </source>
</evidence>
<feature type="binding site" evidence="8">
    <location>
        <position position="116"/>
    </location>
    <ligand>
        <name>Mg(2+)</name>
        <dbReference type="ChEBI" id="CHEBI:18420"/>
    </ligand>
</feature>